<dbReference type="PANTHER" id="PTHR32089">
    <property type="entry name" value="METHYL-ACCEPTING CHEMOTAXIS PROTEIN MCPB"/>
    <property type="match status" value="1"/>
</dbReference>
<protein>
    <recommendedName>
        <fullName evidence="3">Methyl-accepting transducer domain-containing protein</fullName>
    </recommendedName>
</protein>
<evidence type="ECO:0000256" key="1">
    <source>
        <dbReference type="ARBA" id="ARBA00023224"/>
    </source>
</evidence>
<dbReference type="InterPro" id="IPR004089">
    <property type="entry name" value="MCPsignal_dom"/>
</dbReference>
<dbReference type="AlphaFoldDB" id="A0A437RQE5"/>
<dbReference type="GO" id="GO:0007165">
    <property type="term" value="P:signal transduction"/>
    <property type="evidence" value="ECO:0007669"/>
    <property type="project" value="UniProtKB-KW"/>
</dbReference>
<sequence length="363" mass="39031">MNVNAPELLPAAHRAAPLRTPWRQRLGAWWPAWLGGEPAGSRRPTAEQAQATAELLLRLDEAARTWTAHLGTAQAQMRDATEQLLAGFMQILDQLDHIIDSRGQGGTPTAASVDERAALLLQCETELRGLLKNFQGFVQSRDVVMGSVRQLSGASQGLRDMAEDVAQLARQTNLLSLNAAIEAARAGPSGRGFAVVASEVRRLSAESGDTGRRIGERVGDFGNHMQAALAQAAESTAQDTQVIHASEETINRVVEQVDCTVSQLNERAAALSAHGESVKAQVEQLMVAFQFQDRVQQIMDQVGDSIRNAMARLAETLPAGRPPEAADWQALLSAGYTTDEQRAVAAGQQAPRPAQAATETTFF</sequence>
<proteinExistence type="predicted"/>
<keyword evidence="1 2" id="KW-0807">Transducer</keyword>
<organism evidence="4 5">
    <name type="scientific">Rubrivivax rivuli</name>
    <dbReference type="NCBI Taxonomy" id="1862385"/>
    <lineage>
        <taxon>Bacteria</taxon>
        <taxon>Pseudomonadati</taxon>
        <taxon>Pseudomonadota</taxon>
        <taxon>Betaproteobacteria</taxon>
        <taxon>Burkholderiales</taxon>
        <taxon>Sphaerotilaceae</taxon>
        <taxon>Rubrivivax</taxon>
    </lineage>
</organism>
<feature type="domain" description="Methyl-accepting transducer" evidence="3">
    <location>
        <begin position="147"/>
        <end position="299"/>
    </location>
</feature>
<accession>A0A437RQE5</accession>
<dbReference type="Pfam" id="PF00015">
    <property type="entry name" value="MCPsignal"/>
    <property type="match status" value="1"/>
</dbReference>
<evidence type="ECO:0000256" key="2">
    <source>
        <dbReference type="PROSITE-ProRule" id="PRU00284"/>
    </source>
</evidence>
<dbReference type="SUPFAM" id="SSF58104">
    <property type="entry name" value="Methyl-accepting chemotaxis protein (MCP) signaling domain"/>
    <property type="match status" value="1"/>
</dbReference>
<dbReference type="EMBL" id="SACR01000001">
    <property type="protein sequence ID" value="RVU49023.1"/>
    <property type="molecule type" value="Genomic_DNA"/>
</dbReference>
<evidence type="ECO:0000313" key="4">
    <source>
        <dbReference type="EMBL" id="RVU49023.1"/>
    </source>
</evidence>
<dbReference type="RefSeq" id="WP_128226664.1">
    <property type="nucleotide sequence ID" value="NZ_SACR01000001.1"/>
</dbReference>
<keyword evidence="5" id="KW-1185">Reference proteome</keyword>
<dbReference type="PANTHER" id="PTHR32089:SF112">
    <property type="entry name" value="LYSOZYME-LIKE PROTEIN-RELATED"/>
    <property type="match status" value="1"/>
</dbReference>
<reference evidence="4 5" key="1">
    <citation type="submission" date="2019-01" db="EMBL/GenBank/DDBJ databases">
        <authorList>
            <person name="Chen W.-M."/>
        </authorList>
    </citation>
    <scope>NUCLEOTIDE SEQUENCE [LARGE SCALE GENOMIC DNA]</scope>
    <source>
        <strain evidence="4 5">KYPY4</strain>
    </source>
</reference>
<evidence type="ECO:0000313" key="5">
    <source>
        <dbReference type="Proteomes" id="UP000285575"/>
    </source>
</evidence>
<gene>
    <name evidence="4" type="ORF">EOE66_00055</name>
</gene>
<dbReference type="SMART" id="SM00283">
    <property type="entry name" value="MA"/>
    <property type="match status" value="1"/>
</dbReference>
<dbReference type="PROSITE" id="PS50111">
    <property type="entry name" value="CHEMOTAXIS_TRANSDUC_2"/>
    <property type="match status" value="1"/>
</dbReference>
<dbReference type="OrthoDB" id="3288815at2"/>
<dbReference type="Gene3D" id="1.10.287.950">
    <property type="entry name" value="Methyl-accepting chemotaxis protein"/>
    <property type="match status" value="1"/>
</dbReference>
<name>A0A437RQE5_9BURK</name>
<dbReference type="Proteomes" id="UP000285575">
    <property type="component" value="Unassembled WGS sequence"/>
</dbReference>
<comment type="caution">
    <text evidence="4">The sequence shown here is derived from an EMBL/GenBank/DDBJ whole genome shotgun (WGS) entry which is preliminary data.</text>
</comment>
<dbReference type="GO" id="GO:0016020">
    <property type="term" value="C:membrane"/>
    <property type="evidence" value="ECO:0007669"/>
    <property type="project" value="InterPro"/>
</dbReference>
<evidence type="ECO:0000259" key="3">
    <source>
        <dbReference type="PROSITE" id="PS50111"/>
    </source>
</evidence>